<reference evidence="3" key="1">
    <citation type="journal article" date="2020" name="Stud. Mycol.">
        <title>101 Dothideomycetes genomes: a test case for predicting lifestyles and emergence of pathogens.</title>
        <authorList>
            <person name="Haridas S."/>
            <person name="Albert R."/>
            <person name="Binder M."/>
            <person name="Bloem J."/>
            <person name="Labutti K."/>
            <person name="Salamov A."/>
            <person name="Andreopoulos B."/>
            <person name="Baker S."/>
            <person name="Barry K."/>
            <person name="Bills G."/>
            <person name="Bluhm B."/>
            <person name="Cannon C."/>
            <person name="Castanera R."/>
            <person name="Culley D."/>
            <person name="Daum C."/>
            <person name="Ezra D."/>
            <person name="Gonzalez J."/>
            <person name="Henrissat B."/>
            <person name="Kuo A."/>
            <person name="Liang C."/>
            <person name="Lipzen A."/>
            <person name="Lutzoni F."/>
            <person name="Magnuson J."/>
            <person name="Mondo S."/>
            <person name="Nolan M."/>
            <person name="Ohm R."/>
            <person name="Pangilinan J."/>
            <person name="Park H.-J."/>
            <person name="Ramirez L."/>
            <person name="Alfaro M."/>
            <person name="Sun H."/>
            <person name="Tritt A."/>
            <person name="Yoshinaga Y."/>
            <person name="Zwiers L.-H."/>
            <person name="Turgeon B."/>
            <person name="Goodwin S."/>
            <person name="Spatafora J."/>
            <person name="Crous P."/>
            <person name="Grigoriev I."/>
        </authorList>
    </citation>
    <scope>NUCLEOTIDE SEQUENCE</scope>
    <source>
        <strain evidence="3">CBS 101060</strain>
    </source>
</reference>
<dbReference type="AlphaFoldDB" id="A0A9P4SDA6"/>
<keyword evidence="4" id="KW-1185">Reference proteome</keyword>
<dbReference type="Proteomes" id="UP000799429">
    <property type="component" value="Unassembled WGS sequence"/>
</dbReference>
<feature type="compositionally biased region" description="Basic and acidic residues" evidence="1">
    <location>
        <begin position="211"/>
        <end position="228"/>
    </location>
</feature>
<sequence length="251" mass="26992">LGGGFLRLFATLLYALEFCCAALILGIYSYFLSILSDRDRPISSWKKAVTGMSGSACLYLVFAILLTCFLGGKSFFALIGIILDILFCAAFIAIAVLARDGADNCSGNVKTPLGNGPSNRHSPGYGANGFGFGEGENTTYEPNLGLACRLNTVAFAVAIIGAFLFFLSALTQIWLARHHKKEKRYGPSPSNNYTSGTGRRRFWNRRRGPKTTRDAEIGAGHKEYRPSHDTAYTGSTVAPGAGYHTGPTGTH</sequence>
<keyword evidence="2" id="KW-0472">Membrane</keyword>
<evidence type="ECO:0000313" key="4">
    <source>
        <dbReference type="Proteomes" id="UP000799429"/>
    </source>
</evidence>
<feature type="transmembrane region" description="Helical" evidence="2">
    <location>
        <begin position="12"/>
        <end position="31"/>
    </location>
</feature>
<feature type="region of interest" description="Disordered" evidence="1">
    <location>
        <begin position="181"/>
        <end position="251"/>
    </location>
</feature>
<gene>
    <name evidence="3" type="ORF">M501DRAFT_901436</name>
</gene>
<organism evidence="3 4">
    <name type="scientific">Patellaria atrata CBS 101060</name>
    <dbReference type="NCBI Taxonomy" id="1346257"/>
    <lineage>
        <taxon>Eukaryota</taxon>
        <taxon>Fungi</taxon>
        <taxon>Dikarya</taxon>
        <taxon>Ascomycota</taxon>
        <taxon>Pezizomycotina</taxon>
        <taxon>Dothideomycetes</taxon>
        <taxon>Dothideomycetes incertae sedis</taxon>
        <taxon>Patellariales</taxon>
        <taxon>Patellariaceae</taxon>
        <taxon>Patellaria</taxon>
    </lineage>
</organism>
<name>A0A9P4SDA6_9PEZI</name>
<keyword evidence="2" id="KW-0812">Transmembrane</keyword>
<feature type="transmembrane region" description="Helical" evidence="2">
    <location>
        <begin position="153"/>
        <end position="175"/>
    </location>
</feature>
<proteinExistence type="predicted"/>
<feature type="transmembrane region" description="Helical" evidence="2">
    <location>
        <begin position="75"/>
        <end position="98"/>
    </location>
</feature>
<accession>A0A9P4SDA6</accession>
<evidence type="ECO:0000256" key="2">
    <source>
        <dbReference type="SAM" id="Phobius"/>
    </source>
</evidence>
<feature type="transmembrane region" description="Helical" evidence="2">
    <location>
        <begin position="51"/>
        <end position="70"/>
    </location>
</feature>
<dbReference type="OrthoDB" id="5342507at2759"/>
<evidence type="ECO:0000313" key="3">
    <source>
        <dbReference type="EMBL" id="KAF2839707.1"/>
    </source>
</evidence>
<evidence type="ECO:0008006" key="5">
    <source>
        <dbReference type="Google" id="ProtNLM"/>
    </source>
</evidence>
<feature type="compositionally biased region" description="Basic residues" evidence="1">
    <location>
        <begin position="198"/>
        <end position="210"/>
    </location>
</feature>
<feature type="compositionally biased region" description="Polar residues" evidence="1">
    <location>
        <begin position="188"/>
        <end position="197"/>
    </location>
</feature>
<protein>
    <recommendedName>
        <fullName evidence="5">MARVEL domain-containing protein</fullName>
    </recommendedName>
</protein>
<evidence type="ECO:0000256" key="1">
    <source>
        <dbReference type="SAM" id="MobiDB-lite"/>
    </source>
</evidence>
<keyword evidence="2" id="KW-1133">Transmembrane helix</keyword>
<feature type="non-terminal residue" evidence="3">
    <location>
        <position position="1"/>
    </location>
</feature>
<comment type="caution">
    <text evidence="3">The sequence shown here is derived from an EMBL/GenBank/DDBJ whole genome shotgun (WGS) entry which is preliminary data.</text>
</comment>
<feature type="non-terminal residue" evidence="3">
    <location>
        <position position="251"/>
    </location>
</feature>
<dbReference type="EMBL" id="MU006094">
    <property type="protein sequence ID" value="KAF2839707.1"/>
    <property type="molecule type" value="Genomic_DNA"/>
</dbReference>